<evidence type="ECO:0000256" key="4">
    <source>
        <dbReference type="ARBA" id="ARBA00008981"/>
    </source>
</evidence>
<comment type="cofactor">
    <cofactor evidence="2 8">
        <name>pyridoxal 5'-phosphate</name>
        <dbReference type="ChEBI" id="CHEBI:597326"/>
    </cofactor>
</comment>
<dbReference type="EMBL" id="BOOK01000031">
    <property type="protein sequence ID" value="GII02256.1"/>
    <property type="molecule type" value="Genomic_DNA"/>
</dbReference>
<dbReference type="UniPathway" id="UPA00251">
    <property type="reaction ID" value="UER00317"/>
</dbReference>
<keyword evidence="6 8" id="KW-0413">Isomerase</keyword>
<dbReference type="Gene3D" id="3.40.640.10">
    <property type="entry name" value="Type I PLP-dependent aspartate aminotransferase-like (Major domain)"/>
    <property type="match status" value="1"/>
</dbReference>
<comment type="subunit">
    <text evidence="8">Homodimer.</text>
</comment>
<keyword evidence="7 8" id="KW-0627">Porphyrin biosynthesis</keyword>
<evidence type="ECO:0000256" key="2">
    <source>
        <dbReference type="ARBA" id="ARBA00001933"/>
    </source>
</evidence>
<dbReference type="GO" id="GO:0042286">
    <property type="term" value="F:glutamate-1-semialdehyde 2,1-aminomutase activity"/>
    <property type="evidence" value="ECO:0007669"/>
    <property type="project" value="UniProtKB-UniRule"/>
</dbReference>
<dbReference type="Gene3D" id="3.90.1150.10">
    <property type="entry name" value="Aspartate Aminotransferase, domain 1"/>
    <property type="match status" value="1"/>
</dbReference>
<evidence type="ECO:0000256" key="6">
    <source>
        <dbReference type="ARBA" id="ARBA00023235"/>
    </source>
</evidence>
<comment type="catalytic activity">
    <reaction evidence="1 8">
        <text>(S)-4-amino-5-oxopentanoate = 5-aminolevulinate</text>
        <dbReference type="Rhea" id="RHEA:14265"/>
        <dbReference type="ChEBI" id="CHEBI:57501"/>
        <dbReference type="ChEBI" id="CHEBI:356416"/>
        <dbReference type="EC" id="5.4.3.8"/>
    </reaction>
</comment>
<comment type="caution">
    <text evidence="9">The sequence shown here is derived from an EMBL/GenBank/DDBJ whole genome shotgun (WGS) entry which is preliminary data.</text>
</comment>
<dbReference type="HAMAP" id="MF_00375">
    <property type="entry name" value="HemL_aminotrans_3"/>
    <property type="match status" value="1"/>
</dbReference>
<reference evidence="9" key="1">
    <citation type="submission" date="2021-01" db="EMBL/GenBank/DDBJ databases">
        <title>Whole genome shotgun sequence of Planobispora takensis NBRC 109077.</title>
        <authorList>
            <person name="Komaki H."/>
            <person name="Tamura T."/>
        </authorList>
    </citation>
    <scope>NUCLEOTIDE SEQUENCE</scope>
    <source>
        <strain evidence="9">NBRC 109077</strain>
    </source>
</reference>
<comment type="similarity">
    <text evidence="4 8">Belongs to the class-III pyridoxal-phosphate-dependent aminotransferase family. HemL subfamily.</text>
</comment>
<dbReference type="PANTHER" id="PTHR43713:SF3">
    <property type="entry name" value="GLUTAMATE-1-SEMIALDEHYDE 2,1-AMINOMUTASE 1, CHLOROPLASTIC-RELATED"/>
    <property type="match status" value="1"/>
</dbReference>
<evidence type="ECO:0000256" key="8">
    <source>
        <dbReference type="HAMAP-Rule" id="MF_00375"/>
    </source>
</evidence>
<evidence type="ECO:0000256" key="7">
    <source>
        <dbReference type="ARBA" id="ARBA00023244"/>
    </source>
</evidence>
<dbReference type="InterPro" id="IPR015422">
    <property type="entry name" value="PyrdxlP-dep_Trfase_small"/>
</dbReference>
<dbReference type="GO" id="GO:0030170">
    <property type="term" value="F:pyridoxal phosphate binding"/>
    <property type="evidence" value="ECO:0007669"/>
    <property type="project" value="InterPro"/>
</dbReference>
<dbReference type="SUPFAM" id="SSF53383">
    <property type="entry name" value="PLP-dependent transferases"/>
    <property type="match status" value="1"/>
</dbReference>
<dbReference type="PANTHER" id="PTHR43713">
    <property type="entry name" value="GLUTAMATE-1-SEMIALDEHYDE 2,1-AMINOMUTASE"/>
    <property type="match status" value="1"/>
</dbReference>
<dbReference type="InterPro" id="IPR049704">
    <property type="entry name" value="Aminotrans_3_PPA_site"/>
</dbReference>
<dbReference type="GO" id="GO:0006782">
    <property type="term" value="P:protoporphyrinogen IX biosynthetic process"/>
    <property type="evidence" value="ECO:0007669"/>
    <property type="project" value="UniProtKB-UniRule"/>
</dbReference>
<feature type="modified residue" description="N6-(pyridoxal phosphate)lysine" evidence="8">
    <location>
        <position position="268"/>
    </location>
</feature>
<dbReference type="FunFam" id="3.40.640.10:FF:000021">
    <property type="entry name" value="Glutamate-1-semialdehyde 2,1-aminomutase"/>
    <property type="match status" value="1"/>
</dbReference>
<dbReference type="InterPro" id="IPR004639">
    <property type="entry name" value="4pyrrol_synth_GluAld_NH2Trfase"/>
</dbReference>
<evidence type="ECO:0000256" key="1">
    <source>
        <dbReference type="ARBA" id="ARBA00001579"/>
    </source>
</evidence>
<keyword evidence="5 8" id="KW-0663">Pyridoxal phosphate</keyword>
<proteinExistence type="inferred from homology"/>
<keyword evidence="8" id="KW-0963">Cytoplasm</keyword>
<dbReference type="RefSeq" id="WP_203876603.1">
    <property type="nucleotide sequence ID" value="NZ_BOOK01000031.1"/>
</dbReference>
<evidence type="ECO:0000256" key="3">
    <source>
        <dbReference type="ARBA" id="ARBA00004819"/>
    </source>
</evidence>
<dbReference type="PROSITE" id="PS00600">
    <property type="entry name" value="AA_TRANSFER_CLASS_3"/>
    <property type="match status" value="1"/>
</dbReference>
<dbReference type="InterPro" id="IPR015424">
    <property type="entry name" value="PyrdxlP-dep_Trfase"/>
</dbReference>
<dbReference type="EC" id="5.4.3.8" evidence="8"/>
<evidence type="ECO:0000313" key="10">
    <source>
        <dbReference type="Proteomes" id="UP000634476"/>
    </source>
</evidence>
<dbReference type="Pfam" id="PF00202">
    <property type="entry name" value="Aminotran_3"/>
    <property type="match status" value="1"/>
</dbReference>
<dbReference type="InterPro" id="IPR015421">
    <property type="entry name" value="PyrdxlP-dep_Trfase_major"/>
</dbReference>
<dbReference type="InterPro" id="IPR005814">
    <property type="entry name" value="Aminotrans_3"/>
</dbReference>
<dbReference type="GO" id="GO:0005737">
    <property type="term" value="C:cytoplasm"/>
    <property type="evidence" value="ECO:0007669"/>
    <property type="project" value="UniProtKB-SubCell"/>
</dbReference>
<organism evidence="9 10">
    <name type="scientific">Planobispora takensis</name>
    <dbReference type="NCBI Taxonomy" id="1367882"/>
    <lineage>
        <taxon>Bacteria</taxon>
        <taxon>Bacillati</taxon>
        <taxon>Actinomycetota</taxon>
        <taxon>Actinomycetes</taxon>
        <taxon>Streptosporangiales</taxon>
        <taxon>Streptosporangiaceae</taxon>
        <taxon>Planobispora</taxon>
    </lineage>
</organism>
<gene>
    <name evidence="8 9" type="primary">hemL</name>
    <name evidence="9" type="ORF">Pta02_42640</name>
</gene>
<comment type="subcellular location">
    <subcellularLocation>
        <location evidence="8">Cytoplasm</location>
    </subcellularLocation>
</comment>
<comment type="pathway">
    <text evidence="3">Porphyrin-containing compound metabolism; protoporphyrin-IX biosynthesis; 5-aminolevulinate from L-glutamyl-tRNA(Glu): step 2/2.</text>
</comment>
<evidence type="ECO:0000256" key="5">
    <source>
        <dbReference type="ARBA" id="ARBA00022898"/>
    </source>
</evidence>
<dbReference type="NCBIfam" id="TIGR00713">
    <property type="entry name" value="hemL"/>
    <property type="match status" value="1"/>
</dbReference>
<dbReference type="AlphaFoldDB" id="A0A8J3SYT2"/>
<sequence length="431" mass="44512">MSRTQNSEDLFARAREIVPGGVNSPVRAFGAVGGTPRFMASGQGPYITDVDGNRYVDLVCSWGPMILGHRHPAVVEALQEALSHGTSFGTATPGEVELAEEIVARMAPVEKVRLVSSGTEATMSAVRLARGFTGRSKVVKFAGCYHGHVDALLASAGSGLVTFGLPDTPGVTGASAADTVVLPYNSAEAVTEAFRTFGDEIACVITEACPANMGVVPPADGFNATLRELCTAHGALLIVDEVLTGFRVSAAGWYGLDPVDADLMTFGKVMGGGLPAAAFGGRAEVMAGLAPEGPVYQAGTLSGNPLACAAGLATLRACDEEVYDRVDAAALVVGRAASDALAAAGVPHRLQRAGSLFSVFFTDDPVTDFATARTQDTAAYRAFFHAMLEQGVYLPPSAYEAWFLSAAHDDEALSRIAEALPIAAKAAAQAG</sequence>
<name>A0A8J3SYT2_9ACTN</name>
<protein>
    <recommendedName>
        <fullName evidence="8">Glutamate-1-semialdehyde 2,1-aminomutase</fullName>
        <shortName evidence="8">GSA</shortName>
        <ecNumber evidence="8">5.4.3.8</ecNumber>
    </recommendedName>
    <alternativeName>
        <fullName evidence="8">Glutamate-1-semialdehyde aminotransferase</fullName>
        <shortName evidence="8">GSA-AT</shortName>
    </alternativeName>
</protein>
<dbReference type="GO" id="GO:0008483">
    <property type="term" value="F:transaminase activity"/>
    <property type="evidence" value="ECO:0007669"/>
    <property type="project" value="InterPro"/>
</dbReference>
<dbReference type="CDD" id="cd00610">
    <property type="entry name" value="OAT_like"/>
    <property type="match status" value="1"/>
</dbReference>
<keyword evidence="10" id="KW-1185">Reference proteome</keyword>
<accession>A0A8J3SYT2</accession>
<dbReference type="Proteomes" id="UP000634476">
    <property type="component" value="Unassembled WGS sequence"/>
</dbReference>
<evidence type="ECO:0000313" key="9">
    <source>
        <dbReference type="EMBL" id="GII02256.1"/>
    </source>
</evidence>
<dbReference type="NCBIfam" id="NF000818">
    <property type="entry name" value="PRK00062.1"/>
    <property type="match status" value="1"/>
</dbReference>